<dbReference type="GO" id="GO:0046872">
    <property type="term" value="F:metal ion binding"/>
    <property type="evidence" value="ECO:0007669"/>
    <property type="project" value="UniProtKB-KW"/>
</dbReference>
<comment type="subcellular location">
    <subcellularLocation>
        <location evidence="1">Cell envelope</location>
    </subcellularLocation>
</comment>
<evidence type="ECO:0000256" key="3">
    <source>
        <dbReference type="ARBA" id="ARBA00022723"/>
    </source>
</evidence>
<organism evidence="8 9">
    <name type="scientific">Gordonibacter massiliensis</name>
    <name type="common">ex Traore et al. 2017</name>
    <dbReference type="NCBI Taxonomy" id="1841863"/>
    <lineage>
        <taxon>Bacteria</taxon>
        <taxon>Bacillati</taxon>
        <taxon>Actinomycetota</taxon>
        <taxon>Coriobacteriia</taxon>
        <taxon>Eggerthellales</taxon>
        <taxon>Eggerthellaceae</taxon>
        <taxon>Gordonibacter</taxon>
    </lineage>
</organism>
<feature type="domain" description="4Fe-4S ferredoxin-type" evidence="7">
    <location>
        <begin position="7"/>
        <end position="36"/>
    </location>
</feature>
<evidence type="ECO:0000256" key="4">
    <source>
        <dbReference type="ARBA" id="ARBA00022737"/>
    </source>
</evidence>
<dbReference type="GO" id="GO:0051539">
    <property type="term" value="F:4 iron, 4 sulfur cluster binding"/>
    <property type="evidence" value="ECO:0007669"/>
    <property type="project" value="UniProtKB-KW"/>
</dbReference>
<keyword evidence="3" id="KW-0479">Metal-binding</keyword>
<evidence type="ECO:0000259" key="7">
    <source>
        <dbReference type="PROSITE" id="PS51379"/>
    </source>
</evidence>
<keyword evidence="9" id="KW-1185">Reference proteome</keyword>
<keyword evidence="6" id="KW-0411">Iron-sulfur</keyword>
<dbReference type="PROSITE" id="PS51379">
    <property type="entry name" value="4FE4S_FER_2"/>
    <property type="match status" value="1"/>
</dbReference>
<evidence type="ECO:0000256" key="6">
    <source>
        <dbReference type="ARBA" id="ARBA00023014"/>
    </source>
</evidence>
<name>A0A842JHY9_9ACTN</name>
<dbReference type="Proteomes" id="UP000587396">
    <property type="component" value="Unassembled WGS sequence"/>
</dbReference>
<sequence length="115" mass="12519">MANIGEYGLLIDYQYCSGCHACEVACKKEHDLPKGDFGIKILTDGPRQCSDGVWEYDYLPVPTHLCDLCAARVEAGKLPTCVHHCQAGVMVYGPLEELAAKAKAAAKDKMVIFAK</sequence>
<evidence type="ECO:0000256" key="5">
    <source>
        <dbReference type="ARBA" id="ARBA00023004"/>
    </source>
</evidence>
<gene>
    <name evidence="8" type="ORF">H7313_08890</name>
</gene>
<dbReference type="EMBL" id="JACMSE010000005">
    <property type="protein sequence ID" value="MBC2889458.1"/>
    <property type="molecule type" value="Genomic_DNA"/>
</dbReference>
<dbReference type="RefSeq" id="WP_185905276.1">
    <property type="nucleotide sequence ID" value="NZ_JACMSE010000005.1"/>
</dbReference>
<accession>A0A842JHY9</accession>
<dbReference type="GO" id="GO:0030313">
    <property type="term" value="C:cell envelope"/>
    <property type="evidence" value="ECO:0007669"/>
    <property type="project" value="UniProtKB-SubCell"/>
</dbReference>
<evidence type="ECO:0000256" key="1">
    <source>
        <dbReference type="ARBA" id="ARBA00004196"/>
    </source>
</evidence>
<keyword evidence="4" id="KW-0677">Repeat</keyword>
<comment type="caution">
    <text evidence="8">The sequence shown here is derived from an EMBL/GenBank/DDBJ whole genome shotgun (WGS) entry which is preliminary data.</text>
</comment>
<dbReference type="PANTHER" id="PTHR43545">
    <property type="entry name" value="FORMATE DEHYDROGENASE, NITRATE-INDUCIBLE, IRON-SULFUR SUBUNIT"/>
    <property type="match status" value="1"/>
</dbReference>
<protein>
    <submittedName>
        <fullName evidence="8">Oxidoreductase</fullName>
    </submittedName>
</protein>
<proteinExistence type="predicted"/>
<keyword evidence="2" id="KW-0004">4Fe-4S</keyword>
<dbReference type="AlphaFoldDB" id="A0A842JHY9"/>
<keyword evidence="5" id="KW-0408">Iron</keyword>
<dbReference type="PANTHER" id="PTHR43545:SF1">
    <property type="entry name" value="HYDROGENASE-2 OPERON PROTEIN HYBA"/>
    <property type="match status" value="1"/>
</dbReference>
<reference evidence="8 9" key="1">
    <citation type="submission" date="2020-08" db="EMBL/GenBank/DDBJ databases">
        <authorList>
            <person name="Liu C."/>
            <person name="Sun Q."/>
        </authorList>
    </citation>
    <scope>NUCLEOTIDE SEQUENCE [LARGE SCALE GENOMIC DNA]</scope>
    <source>
        <strain evidence="8 9">N22</strain>
    </source>
</reference>
<evidence type="ECO:0000313" key="8">
    <source>
        <dbReference type="EMBL" id="MBC2889458.1"/>
    </source>
</evidence>
<dbReference type="InterPro" id="IPR051555">
    <property type="entry name" value="FDH_Electron_Transfer_Unit"/>
</dbReference>
<evidence type="ECO:0000256" key="2">
    <source>
        <dbReference type="ARBA" id="ARBA00022485"/>
    </source>
</evidence>
<dbReference type="Gene3D" id="3.30.70.20">
    <property type="match status" value="1"/>
</dbReference>
<dbReference type="SUPFAM" id="SSF54862">
    <property type="entry name" value="4Fe-4S ferredoxins"/>
    <property type="match status" value="1"/>
</dbReference>
<evidence type="ECO:0000313" key="9">
    <source>
        <dbReference type="Proteomes" id="UP000587396"/>
    </source>
</evidence>
<dbReference type="InterPro" id="IPR017896">
    <property type="entry name" value="4Fe4S_Fe-S-bd"/>
</dbReference>